<dbReference type="OrthoDB" id="5423360at2759"/>
<feature type="chain" id="PRO_5014463399" evidence="1">
    <location>
        <begin position="19"/>
        <end position="681"/>
    </location>
</feature>
<gene>
    <name evidence="4" type="ORF">BDW42DRAFT_194917</name>
</gene>
<dbReference type="EMBL" id="KZ559555">
    <property type="protein sequence ID" value="PLN79785.1"/>
    <property type="molecule type" value="Genomic_DNA"/>
</dbReference>
<feature type="domain" description="Scytalone dehydratase-like protein Arp1 N-terminal" evidence="3">
    <location>
        <begin position="61"/>
        <end position="180"/>
    </location>
</feature>
<dbReference type="PANTHER" id="PTHR46310:SF7">
    <property type="entry name" value="AMIDASE 1"/>
    <property type="match status" value="1"/>
</dbReference>
<evidence type="ECO:0000256" key="1">
    <source>
        <dbReference type="SAM" id="SignalP"/>
    </source>
</evidence>
<evidence type="ECO:0000313" key="5">
    <source>
        <dbReference type="Proteomes" id="UP000235023"/>
    </source>
</evidence>
<dbReference type="Gene3D" id="3.90.1300.10">
    <property type="entry name" value="Amidase signature (AS) domain"/>
    <property type="match status" value="1"/>
</dbReference>
<dbReference type="Proteomes" id="UP000235023">
    <property type="component" value="Unassembled WGS sequence"/>
</dbReference>
<feature type="domain" description="Amidase" evidence="2">
    <location>
        <begin position="227"/>
        <end position="398"/>
    </location>
</feature>
<dbReference type="InterPro" id="IPR023631">
    <property type="entry name" value="Amidase_dom"/>
</dbReference>
<dbReference type="Pfam" id="PF26053">
    <property type="entry name" value="DUF8016"/>
    <property type="match status" value="1"/>
</dbReference>
<dbReference type="PANTHER" id="PTHR46310">
    <property type="entry name" value="AMIDASE 1"/>
    <property type="match status" value="1"/>
</dbReference>
<dbReference type="AlphaFoldDB" id="A0A2J5HR63"/>
<name>A0A2J5HR63_9EURO</name>
<organism evidence="4 5">
    <name type="scientific">Aspergillus taichungensis</name>
    <dbReference type="NCBI Taxonomy" id="482145"/>
    <lineage>
        <taxon>Eukaryota</taxon>
        <taxon>Fungi</taxon>
        <taxon>Dikarya</taxon>
        <taxon>Ascomycota</taxon>
        <taxon>Pezizomycotina</taxon>
        <taxon>Eurotiomycetes</taxon>
        <taxon>Eurotiomycetidae</taxon>
        <taxon>Eurotiales</taxon>
        <taxon>Aspergillaceae</taxon>
        <taxon>Aspergillus</taxon>
        <taxon>Aspergillus subgen. Circumdati</taxon>
    </lineage>
</organism>
<accession>A0A2J5HR63</accession>
<dbReference type="SUPFAM" id="SSF75304">
    <property type="entry name" value="Amidase signature (AS) enzymes"/>
    <property type="match status" value="1"/>
</dbReference>
<dbReference type="InterPro" id="IPR058329">
    <property type="entry name" value="Arp1_N"/>
</dbReference>
<protein>
    <submittedName>
        <fullName evidence="4">Amidase family protein</fullName>
    </submittedName>
</protein>
<evidence type="ECO:0000259" key="2">
    <source>
        <dbReference type="Pfam" id="PF01425"/>
    </source>
</evidence>
<feature type="signal peptide" evidence="1">
    <location>
        <begin position="1"/>
        <end position="18"/>
    </location>
</feature>
<proteinExistence type="predicted"/>
<dbReference type="Pfam" id="PF01425">
    <property type="entry name" value="Amidase"/>
    <property type="match status" value="1"/>
</dbReference>
<evidence type="ECO:0000259" key="3">
    <source>
        <dbReference type="Pfam" id="PF26053"/>
    </source>
</evidence>
<reference evidence="5" key="1">
    <citation type="submission" date="2017-12" db="EMBL/GenBank/DDBJ databases">
        <authorList>
            <consortium name="DOE Joint Genome Institute"/>
            <person name="Mondo S.J."/>
            <person name="Kjaerbolling I."/>
            <person name="Vesth T.C."/>
            <person name="Frisvad J.C."/>
            <person name="Nybo J.L."/>
            <person name="Theobald S."/>
            <person name="Kuo A."/>
            <person name="Bowyer P."/>
            <person name="Matsuda Y."/>
            <person name="Lyhne E.K."/>
            <person name="Kogle M.E."/>
            <person name="Clum A."/>
            <person name="Lipzen A."/>
            <person name="Salamov A."/>
            <person name="Ngan C.Y."/>
            <person name="Daum C."/>
            <person name="Chiniquy J."/>
            <person name="Barry K."/>
            <person name="LaButti K."/>
            <person name="Haridas S."/>
            <person name="Simmons B.A."/>
            <person name="Magnuson J.K."/>
            <person name="Mortensen U.H."/>
            <person name="Larsen T.O."/>
            <person name="Grigoriev I.V."/>
            <person name="Baker S.E."/>
            <person name="Andersen M.R."/>
            <person name="Nordberg H.P."/>
            <person name="Cantor M.N."/>
            <person name="Hua S.X."/>
        </authorList>
    </citation>
    <scope>NUCLEOTIDE SEQUENCE [LARGE SCALE GENOMIC DNA]</scope>
    <source>
        <strain evidence="5">IBT 19404</strain>
    </source>
</reference>
<sequence>MATQMLLRALALVSPVIAISAPLHPFDLEKSSDGITYELGDVAYFANSKYPTRRWSVPDLEHNKNVTLLTAVVTNQSVVTGNHLEDLLTSYLQSDDVMTEDFLQAIYLSSSASSARLDVSAIDYLENIHCALVFLDINFRQPVQRDNYHRIASRDKESLPPGPYTARLSRQGLHLFDTYRLYVDEYRDFITGVYPSHDGSGAFTSLSAFSPSRWGALIPVPSRIHARHDVRPLAGRRVAIKDLFDLQGTQTSAGSQAWIEITPVATSTAPAIQRLLDLGAVLVGKFKPGQFASGIDPWNWTDLHAPFNPRGDGYLTCSGSSSGGGCAIAAYDWLDAAIGTDTAVSMRRPAAVSGTYGNRPSQGMISMEGVVPLNWAQDTAGVFSRDPTEWARFAKAWYTPRLHQDPSITGLPPLSVPDTTAFPRRLLYLSEYFPLVNPTAQTLVQTTLTRMAARFNLTVGHLHLTDTVANASIFPGVSGLATWETVLNASSTMSVWPQWVDVVAPLVSTWAQRHDGRYPPVDPAWRQQWHGFDPTVTTQAAYEAARQVRAQMAAWFEQHILYETRESCSESLLVCDISTGGLPSFREEALNDGPNATRFGWVPDGAVTTCGLLCAIFGCVDLTIPIGQVPYESPVTDVQEQWPVTINLLGRRGCDFMLFNMVEEMHKAEILRGVRTGQVAL</sequence>
<keyword evidence="5" id="KW-1185">Reference proteome</keyword>
<evidence type="ECO:0000313" key="4">
    <source>
        <dbReference type="EMBL" id="PLN79785.1"/>
    </source>
</evidence>
<keyword evidence="1" id="KW-0732">Signal</keyword>
<dbReference type="InterPro" id="IPR036928">
    <property type="entry name" value="AS_sf"/>
</dbReference>